<evidence type="ECO:0000256" key="1">
    <source>
        <dbReference type="SAM" id="Phobius"/>
    </source>
</evidence>
<reference evidence="2" key="1">
    <citation type="submission" date="2022-05" db="EMBL/GenBank/DDBJ databases">
        <authorList>
            <person name="Sun H.-N."/>
        </authorList>
    </citation>
    <scope>NUCLEOTIDE SEQUENCE</scope>
    <source>
        <strain evidence="2">HB14</strain>
    </source>
</reference>
<dbReference type="Proteomes" id="UP001139319">
    <property type="component" value="Unassembled WGS sequence"/>
</dbReference>
<proteinExistence type="predicted"/>
<evidence type="ECO:0000313" key="2">
    <source>
        <dbReference type="EMBL" id="MCP8899485.1"/>
    </source>
</evidence>
<keyword evidence="3" id="KW-1185">Reference proteome</keyword>
<keyword evidence="1" id="KW-0472">Membrane</keyword>
<sequence>MMVLALALCLLGTGAMQYIRIVRQSSGKQIGQNEHMLGVFCIAGFGAMLVIGAKQHLWLGCLLGGVAVVVAGFVPALKKAQVNHLHLSAVWVVAPVALLV</sequence>
<dbReference type="RefSeq" id="WP_253967783.1">
    <property type="nucleotide sequence ID" value="NZ_JAMFTH010000002.1"/>
</dbReference>
<reference evidence="2" key="2">
    <citation type="submission" date="2023-01" db="EMBL/GenBank/DDBJ databases">
        <title>Gilvimarinus xylanilyticus HB14 isolated from Caulerpa lentillifera aquaculture base in Hainan, China.</title>
        <authorList>
            <person name="Zhang Y.-J."/>
        </authorList>
    </citation>
    <scope>NUCLEOTIDE SEQUENCE</scope>
    <source>
        <strain evidence="2">HB14</strain>
    </source>
</reference>
<protein>
    <submittedName>
        <fullName evidence="2">Uncharacterized protein</fullName>
    </submittedName>
</protein>
<gene>
    <name evidence="2" type="ORF">M6D89_09265</name>
</gene>
<name>A0A9X2HWM0_9GAMM</name>
<accession>A0A9X2HWM0</accession>
<organism evidence="2 3">
    <name type="scientific">Gilvimarinus xylanilyticus</name>
    <dbReference type="NCBI Taxonomy" id="2944139"/>
    <lineage>
        <taxon>Bacteria</taxon>
        <taxon>Pseudomonadati</taxon>
        <taxon>Pseudomonadota</taxon>
        <taxon>Gammaproteobacteria</taxon>
        <taxon>Cellvibrionales</taxon>
        <taxon>Cellvibrionaceae</taxon>
        <taxon>Gilvimarinus</taxon>
    </lineage>
</organism>
<keyword evidence="1" id="KW-0812">Transmembrane</keyword>
<dbReference type="EMBL" id="JAMFTH010000002">
    <property type="protein sequence ID" value="MCP8899485.1"/>
    <property type="molecule type" value="Genomic_DNA"/>
</dbReference>
<feature type="transmembrane region" description="Helical" evidence="1">
    <location>
        <begin position="35"/>
        <end position="52"/>
    </location>
</feature>
<keyword evidence="1" id="KW-1133">Transmembrane helix</keyword>
<feature type="transmembrane region" description="Helical" evidence="1">
    <location>
        <begin position="57"/>
        <end position="77"/>
    </location>
</feature>
<comment type="caution">
    <text evidence="2">The sequence shown here is derived from an EMBL/GenBank/DDBJ whole genome shotgun (WGS) entry which is preliminary data.</text>
</comment>
<dbReference type="AlphaFoldDB" id="A0A9X2HWM0"/>
<evidence type="ECO:0000313" key="3">
    <source>
        <dbReference type="Proteomes" id="UP001139319"/>
    </source>
</evidence>